<proteinExistence type="predicted"/>
<evidence type="ECO:0008006" key="4">
    <source>
        <dbReference type="Google" id="ProtNLM"/>
    </source>
</evidence>
<dbReference type="EMBL" id="EQ962653">
    <property type="protein sequence ID" value="EED21360.1"/>
    <property type="molecule type" value="Genomic_DNA"/>
</dbReference>
<organism evidence="2 3">
    <name type="scientific">Talaromyces stipitatus (strain ATCC 10500 / CBS 375.48 / QM 6759 / NRRL 1006)</name>
    <name type="common">Penicillium stipitatum</name>
    <dbReference type="NCBI Taxonomy" id="441959"/>
    <lineage>
        <taxon>Eukaryota</taxon>
        <taxon>Fungi</taxon>
        <taxon>Dikarya</taxon>
        <taxon>Ascomycota</taxon>
        <taxon>Pezizomycotina</taxon>
        <taxon>Eurotiomycetes</taxon>
        <taxon>Eurotiomycetidae</taxon>
        <taxon>Eurotiales</taxon>
        <taxon>Trichocomaceae</taxon>
        <taxon>Talaromyces</taxon>
        <taxon>Talaromyces sect. Talaromyces</taxon>
    </lineage>
</organism>
<dbReference type="InterPro" id="IPR053178">
    <property type="entry name" value="Osmoadaptation_assoc"/>
</dbReference>
<keyword evidence="3" id="KW-1185">Reference proteome</keyword>
<dbReference type="STRING" id="441959.B8M1Y2"/>
<dbReference type="OrthoDB" id="4491390at2759"/>
<dbReference type="PANTHER" id="PTHR38111">
    <property type="entry name" value="ZN(2)-C6 FUNGAL-TYPE DOMAIN-CONTAINING PROTEIN-RELATED"/>
    <property type="match status" value="1"/>
</dbReference>
<gene>
    <name evidence="2" type="ORF">TSTA_085910</name>
</gene>
<dbReference type="GeneID" id="8104556"/>
<dbReference type="Proteomes" id="UP000001745">
    <property type="component" value="Unassembled WGS sequence"/>
</dbReference>
<dbReference type="HOGENOM" id="CLU_021599_0_1_1"/>
<accession>B8M1Y2</accession>
<evidence type="ECO:0000313" key="2">
    <source>
        <dbReference type="EMBL" id="EED21360.1"/>
    </source>
</evidence>
<dbReference type="VEuPathDB" id="FungiDB:TSTA_085910"/>
<dbReference type="eggNOG" id="ENOG502SPCH">
    <property type="taxonomic scope" value="Eukaryota"/>
</dbReference>
<dbReference type="InParanoid" id="B8M1Y2"/>
<dbReference type="PANTHER" id="PTHR38111:SF9">
    <property type="entry name" value="ZN(2)-C6 FUNGAL-TYPE DOMAIN-CONTAINING PROTEIN"/>
    <property type="match status" value="1"/>
</dbReference>
<feature type="region of interest" description="Disordered" evidence="1">
    <location>
        <begin position="39"/>
        <end position="76"/>
    </location>
</feature>
<dbReference type="OMA" id="MCLMISE"/>
<evidence type="ECO:0000313" key="3">
    <source>
        <dbReference type="Proteomes" id="UP000001745"/>
    </source>
</evidence>
<evidence type="ECO:0000256" key="1">
    <source>
        <dbReference type="SAM" id="MobiDB-lite"/>
    </source>
</evidence>
<dbReference type="RefSeq" id="XP_002478323.1">
    <property type="nucleotide sequence ID" value="XM_002478278.1"/>
</dbReference>
<name>B8M1Y2_TALSN</name>
<reference evidence="3" key="1">
    <citation type="journal article" date="2015" name="Genome Announc.">
        <title>Genome sequence of the AIDS-associated pathogen Penicillium marneffei (ATCC18224) and its near taxonomic relative Talaromyces stipitatus (ATCC10500).</title>
        <authorList>
            <person name="Nierman W.C."/>
            <person name="Fedorova-Abrams N.D."/>
            <person name="Andrianopoulos A."/>
        </authorList>
    </citation>
    <scope>NUCLEOTIDE SEQUENCE [LARGE SCALE GENOMIC DNA]</scope>
    <source>
        <strain evidence="3">ATCC 10500 / CBS 375.48 / QM 6759 / NRRL 1006</strain>
    </source>
</reference>
<dbReference type="AlphaFoldDB" id="B8M1Y2"/>
<protein>
    <recommendedName>
        <fullName evidence="4">C6 finger domain protein</fullName>
    </recommendedName>
</protein>
<dbReference type="PhylomeDB" id="B8M1Y2"/>
<sequence>MKVKNRFWPSAMCVYSGRVCEGYQTPWTFVDSSTFVSASKQRNTRETSQTRRHRKTLKVQENAHASVQQGLQPSLNPSRESLLARPSHDDFIALVVRNYVPKDSVTSIDNDLHFTKEPRICGAWVEVLPSLRSGRGGTRNLVLTAAVEALATSILTQKLYPNRDNIESFQSYELALRSLRKSVTVDQRSDVELLASIMCLSLVELMMPSTSVALEAHLKGAGQLFRAYGADACKAGVLHTLFAGFRPLLLIDAFQLRQTTFLASPKWIDVPFSICRASSMQSLLDKGAIIPSLLNQSDNLLDKAHEEGNFDVEARDLINHLVTTLIDLENWEMEYCQGIDRQCYWPSDRSELPLSKTSISQDKPLIYTSVTMANVYTNLWAFRIICLSELERFICYFPYYDITHDIPSHPLNLKHAKEHKIALAKQICLSMEYLLQDEMELFGPASTCFPLQIAYETFLENEVGREEEISFVEGVVSRLVRKGLRSAPVLVFARRTMRTV</sequence>
<feature type="compositionally biased region" description="Polar residues" evidence="1">
    <location>
        <begin position="63"/>
        <end position="76"/>
    </location>
</feature>